<dbReference type="Proteomes" id="UP000241964">
    <property type="component" value="Unassembled WGS sequence"/>
</dbReference>
<evidence type="ECO:0000313" key="2">
    <source>
        <dbReference type="Proteomes" id="UP000241964"/>
    </source>
</evidence>
<dbReference type="EMBL" id="PYAS01000014">
    <property type="protein sequence ID" value="PSL24175.1"/>
    <property type="molecule type" value="Genomic_DNA"/>
</dbReference>
<organism evidence="1 2">
    <name type="scientific">Dyadobacter jiangsuensis</name>
    <dbReference type="NCBI Taxonomy" id="1591085"/>
    <lineage>
        <taxon>Bacteria</taxon>
        <taxon>Pseudomonadati</taxon>
        <taxon>Bacteroidota</taxon>
        <taxon>Cytophagia</taxon>
        <taxon>Cytophagales</taxon>
        <taxon>Spirosomataceae</taxon>
        <taxon>Dyadobacter</taxon>
    </lineage>
</organism>
<dbReference type="AlphaFoldDB" id="A0A2P8FR92"/>
<reference evidence="1 2" key="1">
    <citation type="submission" date="2018-03" db="EMBL/GenBank/DDBJ databases">
        <title>Genomic Encyclopedia of Archaeal and Bacterial Type Strains, Phase II (KMG-II): from individual species to whole genera.</title>
        <authorList>
            <person name="Goeker M."/>
        </authorList>
    </citation>
    <scope>NUCLEOTIDE SEQUENCE [LARGE SCALE GENOMIC DNA]</scope>
    <source>
        <strain evidence="1 2">DSM 29057</strain>
    </source>
</reference>
<accession>A0A2P8FR92</accession>
<name>A0A2P8FR92_9BACT</name>
<keyword evidence="2" id="KW-1185">Reference proteome</keyword>
<proteinExistence type="predicted"/>
<gene>
    <name evidence="1" type="ORF">CLV60_1142</name>
</gene>
<dbReference type="RefSeq" id="WP_106598162.1">
    <property type="nucleotide sequence ID" value="NZ_PYAS01000014.1"/>
</dbReference>
<protein>
    <submittedName>
        <fullName evidence="1">Uncharacterized protein</fullName>
    </submittedName>
</protein>
<evidence type="ECO:0000313" key="1">
    <source>
        <dbReference type="EMBL" id="PSL24175.1"/>
    </source>
</evidence>
<sequence>MSDENDDVRVNPEIVRGYNDGYVLEKHDHKKAKEVLKAIEGREDLNLSNYTMAFKAGAKEAKKEKFKENFKPGQKDKDHEK</sequence>
<comment type="caution">
    <text evidence="1">The sequence shown here is derived from an EMBL/GenBank/DDBJ whole genome shotgun (WGS) entry which is preliminary data.</text>
</comment>